<evidence type="ECO:0000313" key="2">
    <source>
        <dbReference type="Proteomes" id="UP000462212"/>
    </source>
</evidence>
<dbReference type="AlphaFoldDB" id="A0A8H8UG56"/>
<dbReference type="Proteomes" id="UP000462212">
    <property type="component" value="Unassembled WGS sequence"/>
</dbReference>
<gene>
    <name evidence="1" type="ORF">LSUB1_G001145</name>
</gene>
<protein>
    <submittedName>
        <fullName evidence="1">Uncharacterized protein</fullName>
    </submittedName>
</protein>
<name>A0A8H8UG56_9HELO</name>
<sequence length="101" mass="11551">MAFPLRVQAVGSGGYAISVYSLEILEDAIWTTSITGYVSRASHSIMFSFVTLDTTLITIGRRSQKVDLREVQEHLSRNRNRRFLDYVVAVMNVTNVIRVWR</sequence>
<comment type="caution">
    <text evidence="1">The sequence shown here is derived from an EMBL/GenBank/DDBJ whole genome shotgun (WGS) entry which is preliminary data.</text>
</comment>
<accession>A0A8H8UG56</accession>
<evidence type="ECO:0000313" key="1">
    <source>
        <dbReference type="EMBL" id="TVY43838.1"/>
    </source>
</evidence>
<dbReference type="EMBL" id="QGMJ01000054">
    <property type="protein sequence ID" value="TVY43838.1"/>
    <property type="molecule type" value="Genomic_DNA"/>
</dbReference>
<proteinExistence type="predicted"/>
<organism evidence="1 2">
    <name type="scientific">Lachnellula subtilissima</name>
    <dbReference type="NCBI Taxonomy" id="602034"/>
    <lineage>
        <taxon>Eukaryota</taxon>
        <taxon>Fungi</taxon>
        <taxon>Dikarya</taxon>
        <taxon>Ascomycota</taxon>
        <taxon>Pezizomycotina</taxon>
        <taxon>Leotiomycetes</taxon>
        <taxon>Helotiales</taxon>
        <taxon>Lachnaceae</taxon>
        <taxon>Lachnellula</taxon>
    </lineage>
</organism>
<keyword evidence="2" id="KW-1185">Reference proteome</keyword>
<reference evidence="1 2" key="1">
    <citation type="submission" date="2018-05" db="EMBL/GenBank/DDBJ databases">
        <title>Genome sequencing and assembly of the regulated plant pathogen Lachnellula willkommii and related sister species for the development of diagnostic species identification markers.</title>
        <authorList>
            <person name="Giroux E."/>
            <person name="Bilodeau G."/>
        </authorList>
    </citation>
    <scope>NUCLEOTIDE SEQUENCE [LARGE SCALE GENOMIC DNA]</scope>
    <source>
        <strain evidence="1 2">CBS 197.66</strain>
    </source>
</reference>